<sequence length="737" mass="78485">MATVVPATQFHRSLLRARWPRRAAPYCLRCTPWAAFFGRSRRHTSPYSTTTTTTSTTASPASSPPSRPVSLRKQLKDEAKARKAAAGPATHKPSHRRGQTVPGWELTVGIEIHAQLNTARKLFSAAAAAADADADARNAAVGDTETDAGGTNGTAPLPNTHVAYFDLALPGAQPLFQPATLVPAVRAALALNCTVHRVSRFDRKHYFHWDQPAGYQITQRYEPLATRGHLALYARDGIAPEDGAAVRIDIEQVQLEQDTAKTLLQPGGSSSSSSSSSSSGGGRVRWLDYNRVGMPLVEIITAPQIHHPATAAALVRKVQLLLRAVDACTAGMEAGGLRADVNVSVRRVHDGDNHAAQNQQQQEQPGPLGTRTEIKNLNSFRAVEDAIIAERNRQIDALERGDLDAVVSETRGWTPATGSGGGGGGGETHRLRGKEGDVDYRYMPDPDLGPLVLDEALLARLRQTSGVLPDAELDNLVAHYGLTPKDAMALVLLDDGGRAQYYYDVVAAFEARLPADASKGASGIPAAAPAYRAFVANWVLHQLGRLTSERNSSSSSPAADGESSGGSSSSSGSSSSNELTITPEGHCARLPAACLADILVYRYQGRITASVAKELLYAVFRGDIGDGGAERGNSTTTTTTTTSVREAIDRDHLWFDEVSDAEYAALAAQTLAGEPDKTLRLFVDPVRYPQGKLQYLVGKLLRLGPPGRTDPQHAEAAVRAAIEAHVAQRKAAAATNG</sequence>
<dbReference type="GO" id="GO:0050567">
    <property type="term" value="F:glutaminyl-tRNA synthase (glutamine-hydrolyzing) activity"/>
    <property type="evidence" value="ECO:0007669"/>
    <property type="project" value="UniProtKB-UniRule"/>
</dbReference>
<evidence type="ECO:0000313" key="9">
    <source>
        <dbReference type="Proteomes" id="UP000076874"/>
    </source>
</evidence>
<dbReference type="InterPro" id="IPR017958">
    <property type="entry name" value="Gln-tRNA_amidoTrfase_suB_CS"/>
</dbReference>
<evidence type="ECO:0000256" key="1">
    <source>
        <dbReference type="ARBA" id="ARBA00022598"/>
    </source>
</evidence>
<dbReference type="GO" id="GO:0070681">
    <property type="term" value="P:glutaminyl-tRNAGln biosynthesis via transamidation"/>
    <property type="evidence" value="ECO:0007669"/>
    <property type="project" value="UniProtKB-UniRule"/>
</dbReference>
<keyword evidence="2 5" id="KW-0547">Nucleotide-binding</keyword>
<comment type="subunit">
    <text evidence="5">Subunit of the heterotrimeric GatCAB amidotransferase (AdT) complex, composed of A, B and C subunits.</text>
</comment>
<keyword evidence="3 5" id="KW-0067">ATP-binding</keyword>
<gene>
    <name evidence="8" type="ORF">SPI_02041</name>
</gene>
<accession>A0A167XQ98</accession>
<feature type="region of interest" description="Disordered" evidence="6">
    <location>
        <begin position="263"/>
        <end position="282"/>
    </location>
</feature>
<dbReference type="InterPro" id="IPR014746">
    <property type="entry name" value="Gln_synth/guanido_kin_cat_dom"/>
</dbReference>
<evidence type="ECO:0000256" key="3">
    <source>
        <dbReference type="ARBA" id="ARBA00022840"/>
    </source>
</evidence>
<keyword evidence="1 5" id="KW-0436">Ligase</keyword>
<dbReference type="HAMAP" id="MF_00121">
    <property type="entry name" value="GatB"/>
    <property type="match status" value="1"/>
</dbReference>
<dbReference type="STRING" id="1081102.A0A167XQ98"/>
<dbReference type="Proteomes" id="UP000076874">
    <property type="component" value="Unassembled WGS sequence"/>
</dbReference>
<comment type="catalytic activity">
    <reaction evidence="5">
        <text>L-glutamyl-tRNA(Gln) + L-glutamine + ATP + H2O = L-glutaminyl-tRNA(Gln) + L-glutamate + ADP + phosphate + H(+)</text>
        <dbReference type="Rhea" id="RHEA:17521"/>
        <dbReference type="Rhea" id="RHEA-COMP:9681"/>
        <dbReference type="Rhea" id="RHEA-COMP:9684"/>
        <dbReference type="ChEBI" id="CHEBI:15377"/>
        <dbReference type="ChEBI" id="CHEBI:15378"/>
        <dbReference type="ChEBI" id="CHEBI:29985"/>
        <dbReference type="ChEBI" id="CHEBI:30616"/>
        <dbReference type="ChEBI" id="CHEBI:43474"/>
        <dbReference type="ChEBI" id="CHEBI:58359"/>
        <dbReference type="ChEBI" id="CHEBI:78520"/>
        <dbReference type="ChEBI" id="CHEBI:78521"/>
        <dbReference type="ChEBI" id="CHEBI:456216"/>
    </reaction>
</comment>
<comment type="subcellular location">
    <subcellularLocation>
        <location evidence="5">Mitochondrion</location>
    </subcellularLocation>
</comment>
<comment type="caution">
    <text evidence="8">The sequence shown here is derived from an EMBL/GenBank/DDBJ whole genome shotgun (WGS) entry which is preliminary data.</text>
</comment>
<evidence type="ECO:0000256" key="6">
    <source>
        <dbReference type="SAM" id="MobiDB-lite"/>
    </source>
</evidence>
<feature type="region of interest" description="Disordered" evidence="6">
    <location>
        <begin position="411"/>
        <end position="432"/>
    </location>
</feature>
<dbReference type="OrthoDB" id="1722066at2759"/>
<keyword evidence="5" id="KW-0496">Mitochondrion</keyword>
<organism evidence="8 9">
    <name type="scientific">Niveomyces insectorum RCEF 264</name>
    <dbReference type="NCBI Taxonomy" id="1081102"/>
    <lineage>
        <taxon>Eukaryota</taxon>
        <taxon>Fungi</taxon>
        <taxon>Dikarya</taxon>
        <taxon>Ascomycota</taxon>
        <taxon>Pezizomycotina</taxon>
        <taxon>Sordariomycetes</taxon>
        <taxon>Hypocreomycetidae</taxon>
        <taxon>Hypocreales</taxon>
        <taxon>Cordycipitaceae</taxon>
        <taxon>Niveomyces</taxon>
    </lineage>
</organism>
<keyword evidence="4 5" id="KW-0648">Protein biosynthesis</keyword>
<feature type="compositionally biased region" description="Low complexity" evidence="6">
    <location>
        <begin position="267"/>
        <end position="278"/>
    </location>
</feature>
<feature type="compositionally biased region" description="Low complexity" evidence="6">
    <location>
        <begin position="552"/>
        <end position="576"/>
    </location>
</feature>
<name>A0A167XQ98_9HYPO</name>
<dbReference type="GO" id="GO:0030956">
    <property type="term" value="C:glutamyl-tRNA(Gln) amidotransferase complex"/>
    <property type="evidence" value="ECO:0007669"/>
    <property type="project" value="UniProtKB-UniRule"/>
</dbReference>
<evidence type="ECO:0000259" key="7">
    <source>
        <dbReference type="Pfam" id="PF02934"/>
    </source>
</evidence>
<dbReference type="GO" id="GO:0005524">
    <property type="term" value="F:ATP binding"/>
    <property type="evidence" value="ECO:0007669"/>
    <property type="project" value="UniProtKB-KW"/>
</dbReference>
<dbReference type="PANTHER" id="PTHR11659:SF0">
    <property type="entry name" value="GLUTAMYL-TRNA(GLN) AMIDOTRANSFERASE SUBUNIT B, MITOCHONDRIAL"/>
    <property type="match status" value="1"/>
</dbReference>
<dbReference type="InterPro" id="IPR006075">
    <property type="entry name" value="Asn/Gln-tRNA_Trfase_suB/E_cat"/>
</dbReference>
<dbReference type="PROSITE" id="PS01234">
    <property type="entry name" value="GATB"/>
    <property type="match status" value="1"/>
</dbReference>
<reference evidence="8 9" key="1">
    <citation type="journal article" date="2016" name="Genome Biol. Evol.">
        <title>Divergent and convergent evolution of fungal pathogenicity.</title>
        <authorList>
            <person name="Shang Y."/>
            <person name="Xiao G."/>
            <person name="Zheng P."/>
            <person name="Cen K."/>
            <person name="Zhan S."/>
            <person name="Wang C."/>
        </authorList>
    </citation>
    <scope>NUCLEOTIDE SEQUENCE [LARGE SCALE GENOMIC DNA]</scope>
    <source>
        <strain evidence="8 9">RCEF 264</strain>
    </source>
</reference>
<dbReference type="SUPFAM" id="SSF55931">
    <property type="entry name" value="Glutamine synthetase/guanido kinase"/>
    <property type="match status" value="1"/>
</dbReference>
<dbReference type="AlphaFoldDB" id="A0A167XQ98"/>
<feature type="compositionally biased region" description="Low complexity" evidence="6">
    <location>
        <begin position="45"/>
        <end position="61"/>
    </location>
</feature>
<dbReference type="Pfam" id="PF02934">
    <property type="entry name" value="GatB_N"/>
    <property type="match status" value="1"/>
</dbReference>
<evidence type="ECO:0000256" key="4">
    <source>
        <dbReference type="ARBA" id="ARBA00022917"/>
    </source>
</evidence>
<evidence type="ECO:0000256" key="2">
    <source>
        <dbReference type="ARBA" id="ARBA00022741"/>
    </source>
</evidence>
<comment type="similarity">
    <text evidence="5">Belongs to the GatB/GatE family. GatB subfamily.</text>
</comment>
<evidence type="ECO:0000313" key="8">
    <source>
        <dbReference type="EMBL" id="OAA65254.1"/>
    </source>
</evidence>
<dbReference type="EMBL" id="AZHD01000003">
    <property type="protein sequence ID" value="OAA65254.1"/>
    <property type="molecule type" value="Genomic_DNA"/>
</dbReference>
<dbReference type="GO" id="GO:0032543">
    <property type="term" value="P:mitochondrial translation"/>
    <property type="evidence" value="ECO:0007669"/>
    <property type="project" value="UniProtKB-UniRule"/>
</dbReference>
<feature type="region of interest" description="Disordered" evidence="6">
    <location>
        <begin position="549"/>
        <end position="580"/>
    </location>
</feature>
<comment type="function">
    <text evidence="5">Allows the formation of correctly charged Gln-tRNA(Gln) through the transamidation of misacylated Glu-tRNA(Gln) in the mitochondria. The reaction takes place in the presence of glutamine and ATP through an activated gamma-phospho-Glu-tRNA(Gln).</text>
</comment>
<feature type="domain" description="Aspartyl/Glutamyl-tRNA(Gln) amidotransferase subunit B/E catalytic" evidence="7">
    <location>
        <begin position="107"/>
        <end position="458"/>
    </location>
</feature>
<proteinExistence type="inferred from homology"/>
<dbReference type="EC" id="6.3.5.-" evidence="5"/>
<dbReference type="InterPro" id="IPR004413">
    <property type="entry name" value="GatB"/>
</dbReference>
<dbReference type="InterPro" id="IPR017959">
    <property type="entry name" value="Asn/Gln-tRNA_amidoTrfase_suB/E"/>
</dbReference>
<dbReference type="GO" id="GO:0005739">
    <property type="term" value="C:mitochondrion"/>
    <property type="evidence" value="ECO:0007669"/>
    <property type="project" value="UniProtKB-SubCell"/>
</dbReference>
<protein>
    <recommendedName>
        <fullName evidence="5">Glutamyl-tRNA(Gln) amidotransferase subunit B, mitochondrial</fullName>
        <shortName evidence="5">Glu-AdT subunit B</shortName>
        <ecNumber evidence="5">6.3.5.-</ecNumber>
    </recommendedName>
</protein>
<keyword evidence="9" id="KW-1185">Reference proteome</keyword>
<feature type="region of interest" description="Disordered" evidence="6">
    <location>
        <begin position="351"/>
        <end position="371"/>
    </location>
</feature>
<feature type="region of interest" description="Disordered" evidence="6">
    <location>
        <begin position="44"/>
        <end position="102"/>
    </location>
</feature>
<dbReference type="PANTHER" id="PTHR11659">
    <property type="entry name" value="GLUTAMYL-TRNA GLN AMIDOTRANSFERASE SUBUNIT B MITOCHONDRIAL AND PROKARYOTIC PET112-RELATED"/>
    <property type="match status" value="1"/>
</dbReference>
<evidence type="ECO:0000256" key="5">
    <source>
        <dbReference type="HAMAP-Rule" id="MF_03147"/>
    </source>
</evidence>